<dbReference type="RefSeq" id="WP_338397512.1">
    <property type="nucleotide sequence ID" value="NZ_AP025292.1"/>
</dbReference>
<organism evidence="1 2">
    <name type="scientific">Persicobacter psychrovividus</name>
    <dbReference type="NCBI Taxonomy" id="387638"/>
    <lineage>
        <taxon>Bacteria</taxon>
        <taxon>Pseudomonadati</taxon>
        <taxon>Bacteroidota</taxon>
        <taxon>Cytophagia</taxon>
        <taxon>Cytophagales</taxon>
        <taxon>Persicobacteraceae</taxon>
        <taxon>Persicobacter</taxon>
    </lineage>
</organism>
<dbReference type="EMBL" id="AP025292">
    <property type="protein sequence ID" value="BDC98132.1"/>
    <property type="molecule type" value="Genomic_DNA"/>
</dbReference>
<sequence>MQLIEVNSPALEKAFIDFPHPLYKDYPEYIRPLDKDIAVVFNPQKNTFFSHGEAIRWMLKDDQGKFIGRVAAFYSNTTKNKDNDQPTGGLGFFECIDEQEAANTLFDAAQTWLKGKGLEAMDGPINFGERDKWWGLLVEGHHRTANYENNYHPKYYQTLFENYGFKVYFKQYTFGRDTFDPLPDIIHRRAEKILTSDEYRFETIKKSQLEKYTKDFVMVYNDAWKDFEGVAQLSLEQARDIMQMMKPIMDERLIFFGYHHDKPICFYVNLPEVNKIFRYMNGKWNLWQMLRFKYFQMKGVSNRLMGMVFGVASAYQGKGVESAMIIEAGKNVINPEVHNYSELEMNWIGDFNPAMMHLARNLGTRIVKTHHTYRYMFDRNKEVVKHPRLGFKKKPKKTE</sequence>
<proteinExistence type="predicted"/>
<protein>
    <recommendedName>
        <fullName evidence="3">N-acetyltransferase domain-containing protein</fullName>
    </recommendedName>
</protein>
<dbReference type="InterPro" id="IPR039968">
    <property type="entry name" value="BcerS-like"/>
</dbReference>
<reference evidence="1 2" key="1">
    <citation type="submission" date="2021-12" db="EMBL/GenBank/DDBJ databases">
        <title>Genome sequencing of bacteria with rrn-lacking chromosome and rrn-plasmid.</title>
        <authorList>
            <person name="Anda M."/>
            <person name="Iwasaki W."/>
        </authorList>
    </citation>
    <scope>NUCLEOTIDE SEQUENCE [LARGE SCALE GENOMIC DNA]</scope>
    <source>
        <strain evidence="1 2">NBRC 101262</strain>
    </source>
</reference>
<evidence type="ECO:0000313" key="1">
    <source>
        <dbReference type="EMBL" id="BDC98132.1"/>
    </source>
</evidence>
<name>A0ABN6L4V9_9BACT</name>
<dbReference type="PANTHER" id="PTHR41368:SF1">
    <property type="entry name" value="PROTEIN YGHO"/>
    <property type="match status" value="1"/>
</dbReference>
<gene>
    <name evidence="1" type="ORF">PEPS_04130</name>
</gene>
<dbReference type="Gene3D" id="3.40.630.30">
    <property type="match status" value="1"/>
</dbReference>
<dbReference type="InterPro" id="IPR016181">
    <property type="entry name" value="Acyl_CoA_acyltransferase"/>
</dbReference>
<dbReference type="PANTHER" id="PTHR41368">
    <property type="entry name" value="PROTEIN YGHO"/>
    <property type="match status" value="1"/>
</dbReference>
<dbReference type="SUPFAM" id="SSF55729">
    <property type="entry name" value="Acyl-CoA N-acyltransferases (Nat)"/>
    <property type="match status" value="1"/>
</dbReference>
<evidence type="ECO:0000313" key="2">
    <source>
        <dbReference type="Proteomes" id="UP001354989"/>
    </source>
</evidence>
<accession>A0ABN6L4V9</accession>
<keyword evidence="2" id="KW-1185">Reference proteome</keyword>
<dbReference type="Proteomes" id="UP001354989">
    <property type="component" value="Chromosome"/>
</dbReference>
<evidence type="ECO:0008006" key="3">
    <source>
        <dbReference type="Google" id="ProtNLM"/>
    </source>
</evidence>